<organism evidence="3">
    <name type="scientific">uncultured Caudovirales phage</name>
    <dbReference type="NCBI Taxonomy" id="2100421"/>
    <lineage>
        <taxon>Viruses</taxon>
        <taxon>Duplodnaviria</taxon>
        <taxon>Heunggongvirae</taxon>
        <taxon>Uroviricota</taxon>
        <taxon>Caudoviricetes</taxon>
        <taxon>Peduoviridae</taxon>
        <taxon>Maltschvirus</taxon>
        <taxon>Maltschvirus maltsch</taxon>
    </lineage>
</organism>
<feature type="domain" description="TtsA-like Glycoside hydrolase family 108" evidence="1">
    <location>
        <begin position="10"/>
        <end position="93"/>
    </location>
</feature>
<dbReference type="CDD" id="cd13926">
    <property type="entry name" value="N-acetylmuramidase_GH108"/>
    <property type="match status" value="1"/>
</dbReference>
<dbReference type="Pfam" id="PF05838">
    <property type="entry name" value="Glyco_hydro_108"/>
    <property type="match status" value="1"/>
</dbReference>
<dbReference type="EMBL" id="LR796886">
    <property type="protein sequence ID" value="CAB4172571.1"/>
    <property type="molecule type" value="Genomic_DNA"/>
</dbReference>
<dbReference type="Pfam" id="PF09374">
    <property type="entry name" value="PG_binding_3"/>
    <property type="match status" value="1"/>
</dbReference>
<dbReference type="InterPro" id="IPR023346">
    <property type="entry name" value="Lysozyme-like_dom_sf"/>
</dbReference>
<proteinExistence type="predicted"/>
<evidence type="ECO:0000259" key="1">
    <source>
        <dbReference type="Pfam" id="PF05838"/>
    </source>
</evidence>
<dbReference type="SUPFAM" id="SSF53955">
    <property type="entry name" value="Lysozyme-like"/>
    <property type="match status" value="1"/>
</dbReference>
<dbReference type="InterPro" id="IPR018537">
    <property type="entry name" value="Peptidoglycan-bd_3"/>
</dbReference>
<dbReference type="Gene3D" id="1.20.141.10">
    <property type="entry name" value="Chitosanase, subunit A, domain 1"/>
    <property type="match status" value="1"/>
</dbReference>
<accession>A0A6J5PT97</accession>
<dbReference type="InterPro" id="IPR008565">
    <property type="entry name" value="TtsA-like_GH18_dom"/>
</dbReference>
<gene>
    <name evidence="3" type="ORF">UFOVP934_23</name>
</gene>
<sequence>MKANFDRSLTMMLAHEGGYNHHPKDPGGMTNLGVTKATWEAYVDHDVTEAEMRALTPAKVAPLYKAKYWDAVRGDDLPAGVDYAMFDYAVNSGPVRAIRTLQSSLAVPTDGMIGPRTLKAAGMSAPGVVIDNLCRERAEFLARLSTYKTFGRGWIRRVNEVEVQAKELAARSGA</sequence>
<name>A0A6J5PT97_9CAUD</name>
<reference evidence="3" key="1">
    <citation type="submission" date="2020-05" db="EMBL/GenBank/DDBJ databases">
        <authorList>
            <person name="Chiriac C."/>
            <person name="Salcher M."/>
            <person name="Ghai R."/>
            <person name="Kavagutti S V."/>
        </authorList>
    </citation>
    <scope>NUCLEOTIDE SEQUENCE</scope>
</reference>
<feature type="domain" description="Peptidoglycan binding" evidence="2">
    <location>
        <begin position="97"/>
        <end position="158"/>
    </location>
</feature>
<evidence type="ECO:0000313" key="3">
    <source>
        <dbReference type="EMBL" id="CAB4172571.1"/>
    </source>
</evidence>
<evidence type="ECO:0000259" key="2">
    <source>
        <dbReference type="Pfam" id="PF09374"/>
    </source>
</evidence>
<protein>
    <submittedName>
        <fullName evidence="3">ZliS Lysozyme family protein</fullName>
    </submittedName>
</protein>